<dbReference type="Pfam" id="PF00753">
    <property type="entry name" value="Lactamase_B"/>
    <property type="match status" value="1"/>
</dbReference>
<dbReference type="EMBL" id="BTPD01000005">
    <property type="protein sequence ID" value="GMQ29270.1"/>
    <property type="molecule type" value="Genomic_DNA"/>
</dbReference>
<dbReference type="Gene3D" id="3.60.15.10">
    <property type="entry name" value="Ribonuclease Z/Hydroxyacylglutathione hydrolase-like"/>
    <property type="match status" value="1"/>
</dbReference>
<dbReference type="InterPro" id="IPR001279">
    <property type="entry name" value="Metallo-B-lactamas"/>
</dbReference>
<proteinExistence type="predicted"/>
<dbReference type="Pfam" id="PF10996">
    <property type="entry name" value="Beta-Casp"/>
    <property type="match status" value="1"/>
</dbReference>
<dbReference type="InterPro" id="IPR050698">
    <property type="entry name" value="MBL"/>
</dbReference>
<protein>
    <submittedName>
        <fullName evidence="4">MBL fold metallo-hydrolase</fullName>
    </submittedName>
</protein>
<keyword evidence="1" id="KW-0378">Hydrolase</keyword>
<dbReference type="InterPro" id="IPR011108">
    <property type="entry name" value="RMMBL"/>
</dbReference>
<sequence length="481" mass="53946">MEVPFFVPSGVQIEILMDVKVKFLGGSGSVTGSKYLIDLGDFQFLVDCGLFQGPKDLRERNWDKFPMPVEDLEAIVLTHGHLDHVGYLPKIVKQGFKGPIYCTEATAELAKILLLDSGKLQEEEAEYAKKKGYSRHEDPQPLYTVEDAEAVFPLLVPQSFEKTFSIAKNVQVTFFHAGHILGAAIAKVVIQGDTQSKKLVFSGDLGRYHDPVLYPPTSIPKADVLWIESTYGDRKAPQVKPEAELASAINDTFDRGGLVIIPSFAIGRTQLVLYHLYQLMEKKKIPKAPIFLDSPMAIDATKLYLDYHNDHRLTAMLEENEHPFKHPQLHYFQKQQQSVTLNEYRGNAIIISASGMATGGRVLHHLFHHLPSEKNGVILVGYQAEGTRGRRLLEGEPTIKIYGQEVRVNAKIFQIEGLSAHADQDELMEWAEGFCDVPKLTFIVHGEKDSAEVLSQKLTEELGWHTIIPQYLESIVLFEGI</sequence>
<feature type="domain" description="Metallo-beta-lactamase" evidence="2">
    <location>
        <begin position="31"/>
        <end position="264"/>
    </location>
</feature>
<dbReference type="CDD" id="cd16295">
    <property type="entry name" value="TTHA0252-CPSF-like_MBL-fold"/>
    <property type="match status" value="1"/>
</dbReference>
<reference evidence="4 5" key="1">
    <citation type="submission" date="2023-08" db="EMBL/GenBank/DDBJ databases">
        <title>Draft genome sequence of Algoriphagus confluentis.</title>
        <authorList>
            <person name="Takatani N."/>
            <person name="Hosokawa M."/>
            <person name="Sawabe T."/>
        </authorList>
    </citation>
    <scope>NUCLEOTIDE SEQUENCE [LARGE SCALE GENOMIC DNA]</scope>
    <source>
        <strain evidence="4 5">NBRC 111222</strain>
    </source>
</reference>
<evidence type="ECO:0000313" key="4">
    <source>
        <dbReference type="EMBL" id="GMQ29270.1"/>
    </source>
</evidence>
<accession>A0ABQ6PMS1</accession>
<dbReference type="SMART" id="SM01027">
    <property type="entry name" value="Beta-Casp"/>
    <property type="match status" value="1"/>
</dbReference>
<dbReference type="PANTHER" id="PTHR11203:SF37">
    <property type="entry name" value="INTEGRATOR COMPLEX SUBUNIT 11"/>
    <property type="match status" value="1"/>
</dbReference>
<evidence type="ECO:0000259" key="2">
    <source>
        <dbReference type="SMART" id="SM00849"/>
    </source>
</evidence>
<dbReference type="Proteomes" id="UP001338309">
    <property type="component" value="Unassembled WGS sequence"/>
</dbReference>
<dbReference type="PANTHER" id="PTHR11203">
    <property type="entry name" value="CLEAVAGE AND POLYADENYLATION SPECIFICITY FACTOR FAMILY MEMBER"/>
    <property type="match status" value="1"/>
</dbReference>
<dbReference type="Pfam" id="PF07521">
    <property type="entry name" value="RMMBL"/>
    <property type="match status" value="1"/>
</dbReference>
<evidence type="ECO:0000313" key="5">
    <source>
        <dbReference type="Proteomes" id="UP001338309"/>
    </source>
</evidence>
<keyword evidence="5" id="KW-1185">Reference proteome</keyword>
<comment type="caution">
    <text evidence="4">The sequence shown here is derived from an EMBL/GenBank/DDBJ whole genome shotgun (WGS) entry which is preliminary data.</text>
</comment>
<dbReference type="Gene3D" id="3.40.50.10890">
    <property type="match status" value="1"/>
</dbReference>
<dbReference type="InterPro" id="IPR036866">
    <property type="entry name" value="RibonucZ/Hydroxyglut_hydro"/>
</dbReference>
<dbReference type="SUPFAM" id="SSF56281">
    <property type="entry name" value="Metallo-hydrolase/oxidoreductase"/>
    <property type="match status" value="1"/>
</dbReference>
<evidence type="ECO:0000256" key="1">
    <source>
        <dbReference type="ARBA" id="ARBA00022801"/>
    </source>
</evidence>
<gene>
    <name evidence="4" type="ORF">Aconfl_19130</name>
</gene>
<dbReference type="SMART" id="SM00849">
    <property type="entry name" value="Lactamase_B"/>
    <property type="match status" value="1"/>
</dbReference>
<dbReference type="InterPro" id="IPR022712">
    <property type="entry name" value="Beta_Casp"/>
</dbReference>
<feature type="domain" description="Beta-Casp" evidence="3">
    <location>
        <begin position="269"/>
        <end position="392"/>
    </location>
</feature>
<organism evidence="4 5">
    <name type="scientific">Algoriphagus confluentis</name>
    <dbReference type="NCBI Taxonomy" id="1697556"/>
    <lineage>
        <taxon>Bacteria</taxon>
        <taxon>Pseudomonadati</taxon>
        <taxon>Bacteroidota</taxon>
        <taxon>Cytophagia</taxon>
        <taxon>Cytophagales</taxon>
        <taxon>Cyclobacteriaceae</taxon>
        <taxon>Algoriphagus</taxon>
    </lineage>
</organism>
<evidence type="ECO:0000259" key="3">
    <source>
        <dbReference type="SMART" id="SM01027"/>
    </source>
</evidence>
<name>A0ABQ6PMS1_9BACT</name>